<evidence type="ECO:0000313" key="1">
    <source>
        <dbReference type="EMBL" id="RIA92568.1"/>
    </source>
</evidence>
<comment type="caution">
    <text evidence="1">The sequence shown here is derived from an EMBL/GenBank/DDBJ whole genome shotgun (WGS) entry which is preliminary data.</text>
</comment>
<gene>
    <name evidence="1" type="ORF">C1645_820596</name>
</gene>
<accession>A0A397T2M8</accession>
<dbReference type="EMBL" id="QKYT01000124">
    <property type="protein sequence ID" value="RIA92568.1"/>
    <property type="molecule type" value="Genomic_DNA"/>
</dbReference>
<keyword evidence="2" id="KW-1185">Reference proteome</keyword>
<sequence length="79" mass="9497">MLNLEWNLEWDLGLGWDFWDGNGIWNWNGNGIWDLGWDGMGFNMGSKYTPPPNILPNKCYSPYYYIKFFFKFQLLYVNL</sequence>
<dbReference type="Proteomes" id="UP000265703">
    <property type="component" value="Unassembled WGS sequence"/>
</dbReference>
<evidence type="ECO:0000313" key="2">
    <source>
        <dbReference type="Proteomes" id="UP000265703"/>
    </source>
</evidence>
<dbReference type="AlphaFoldDB" id="A0A397T2M8"/>
<proteinExistence type="predicted"/>
<organism evidence="1 2">
    <name type="scientific">Glomus cerebriforme</name>
    <dbReference type="NCBI Taxonomy" id="658196"/>
    <lineage>
        <taxon>Eukaryota</taxon>
        <taxon>Fungi</taxon>
        <taxon>Fungi incertae sedis</taxon>
        <taxon>Mucoromycota</taxon>
        <taxon>Glomeromycotina</taxon>
        <taxon>Glomeromycetes</taxon>
        <taxon>Glomerales</taxon>
        <taxon>Glomeraceae</taxon>
        <taxon>Glomus</taxon>
    </lineage>
</organism>
<name>A0A397T2M8_9GLOM</name>
<protein>
    <submittedName>
        <fullName evidence="1">Uncharacterized protein</fullName>
    </submittedName>
</protein>
<reference evidence="1 2" key="1">
    <citation type="submission" date="2018-06" db="EMBL/GenBank/DDBJ databases">
        <title>Comparative genomics reveals the genomic features of Rhizophagus irregularis, R. cerebriforme, R. diaphanum and Gigaspora rosea, and their symbiotic lifestyle signature.</title>
        <authorList>
            <person name="Morin E."/>
            <person name="San Clemente H."/>
            <person name="Chen E.C.H."/>
            <person name="De La Providencia I."/>
            <person name="Hainaut M."/>
            <person name="Kuo A."/>
            <person name="Kohler A."/>
            <person name="Murat C."/>
            <person name="Tang N."/>
            <person name="Roy S."/>
            <person name="Loubradou J."/>
            <person name="Henrissat B."/>
            <person name="Grigoriev I.V."/>
            <person name="Corradi N."/>
            <person name="Roux C."/>
            <person name="Martin F.M."/>
        </authorList>
    </citation>
    <scope>NUCLEOTIDE SEQUENCE [LARGE SCALE GENOMIC DNA]</scope>
    <source>
        <strain evidence="1 2">DAOM 227022</strain>
    </source>
</reference>